<dbReference type="PANTHER" id="PTHR37326">
    <property type="entry name" value="BLL3975 PROTEIN"/>
    <property type="match status" value="1"/>
</dbReference>
<evidence type="ECO:0000256" key="4">
    <source>
        <dbReference type="ARBA" id="ARBA00022833"/>
    </source>
</evidence>
<protein>
    <submittedName>
        <fullName evidence="6">Succinate dehydrogenase subunit</fullName>
    </submittedName>
</protein>
<dbReference type="InterPro" id="IPR043795">
    <property type="entry name" value="N-alpha-Ac-DABA-like"/>
</dbReference>
<evidence type="ECO:0000313" key="7">
    <source>
        <dbReference type="Proteomes" id="UP000031599"/>
    </source>
</evidence>
<comment type="cofactor">
    <cofactor evidence="1">
        <name>Zn(2+)</name>
        <dbReference type="ChEBI" id="CHEBI:29105"/>
    </cofactor>
</comment>
<dbReference type="PANTHER" id="PTHR37326:SF1">
    <property type="entry name" value="BLL3975 PROTEIN"/>
    <property type="match status" value="1"/>
</dbReference>
<dbReference type="PIRSF" id="PIRSF039012">
    <property type="entry name" value="ASP"/>
    <property type="match status" value="1"/>
</dbReference>
<organism evidence="6 7">
    <name type="scientific">Enhygromyxa salina</name>
    <dbReference type="NCBI Taxonomy" id="215803"/>
    <lineage>
        <taxon>Bacteria</taxon>
        <taxon>Pseudomonadati</taxon>
        <taxon>Myxococcota</taxon>
        <taxon>Polyangia</taxon>
        <taxon>Nannocystales</taxon>
        <taxon>Nannocystaceae</taxon>
        <taxon>Enhygromyxa</taxon>
    </lineage>
</organism>
<evidence type="ECO:0000259" key="5">
    <source>
        <dbReference type="Pfam" id="PF24827"/>
    </source>
</evidence>
<evidence type="ECO:0000256" key="3">
    <source>
        <dbReference type="ARBA" id="ARBA00022801"/>
    </source>
</evidence>
<dbReference type="GO" id="GO:0016788">
    <property type="term" value="F:hydrolase activity, acting on ester bonds"/>
    <property type="evidence" value="ECO:0007669"/>
    <property type="project" value="InterPro"/>
</dbReference>
<keyword evidence="3" id="KW-0378">Hydrolase</keyword>
<keyword evidence="4" id="KW-0862">Zinc</keyword>
<evidence type="ECO:0000256" key="1">
    <source>
        <dbReference type="ARBA" id="ARBA00001947"/>
    </source>
</evidence>
<dbReference type="InterPro" id="IPR053138">
    <property type="entry name" value="N-alpha-Ac-DABA_deacetylase"/>
</dbReference>
<dbReference type="AlphaFoldDB" id="A0A0C1ZM50"/>
<feature type="domain" description="Succinylglutamate desuccinylase/Aspartoacylase catalytic" evidence="5">
    <location>
        <begin position="61"/>
        <end position="234"/>
    </location>
</feature>
<gene>
    <name evidence="6" type="ORF">DB30_02229</name>
</gene>
<keyword evidence="2" id="KW-0479">Metal-binding</keyword>
<dbReference type="SUPFAM" id="SSF53187">
    <property type="entry name" value="Zn-dependent exopeptidases"/>
    <property type="match status" value="1"/>
</dbReference>
<evidence type="ECO:0000256" key="2">
    <source>
        <dbReference type="ARBA" id="ARBA00022723"/>
    </source>
</evidence>
<dbReference type="Proteomes" id="UP000031599">
    <property type="component" value="Unassembled WGS sequence"/>
</dbReference>
<dbReference type="Pfam" id="PF24827">
    <property type="entry name" value="AstE_AspA_cat"/>
    <property type="match status" value="1"/>
</dbReference>
<reference evidence="6 7" key="1">
    <citation type="submission" date="2014-12" db="EMBL/GenBank/DDBJ databases">
        <title>Genome assembly of Enhygromyxa salina DSM 15201.</title>
        <authorList>
            <person name="Sharma G."/>
            <person name="Subramanian S."/>
        </authorList>
    </citation>
    <scope>NUCLEOTIDE SEQUENCE [LARGE SCALE GENOMIC DNA]</scope>
    <source>
        <strain evidence="6 7">DSM 15201</strain>
    </source>
</reference>
<dbReference type="InterPro" id="IPR055438">
    <property type="entry name" value="AstE_AspA_cat"/>
</dbReference>
<evidence type="ECO:0000313" key="6">
    <source>
        <dbReference type="EMBL" id="KIG11983.1"/>
    </source>
</evidence>
<accession>A0A0C1ZM50</accession>
<dbReference type="GO" id="GO:0046872">
    <property type="term" value="F:metal ion binding"/>
    <property type="evidence" value="ECO:0007669"/>
    <property type="project" value="UniProtKB-KW"/>
</dbReference>
<dbReference type="EMBL" id="JMCC02000160">
    <property type="protein sequence ID" value="KIG11983.1"/>
    <property type="molecule type" value="Genomic_DNA"/>
</dbReference>
<dbReference type="GO" id="GO:0016811">
    <property type="term" value="F:hydrolase activity, acting on carbon-nitrogen (but not peptide) bonds, in linear amides"/>
    <property type="evidence" value="ECO:0007669"/>
    <property type="project" value="InterPro"/>
</dbReference>
<dbReference type="CDD" id="cd06251">
    <property type="entry name" value="M14_ASTE_ASPA-like"/>
    <property type="match status" value="1"/>
</dbReference>
<name>A0A0C1ZM50_9BACT</name>
<dbReference type="RefSeq" id="WP_240480423.1">
    <property type="nucleotide sequence ID" value="NZ_JMCC02000160.1"/>
</dbReference>
<sequence length="341" mass="36937">MIGSRFQSVHECPVVDRLVIDDFAVGERSRAAVELIHDGAGQAVQLPILVARGLEPGPVFGVTAVVHGNEVNGIRVIQKLFDSVDPKQLRGTLVGVPIVNLPAYLANERTFFGFDLNRVMPGRADGNAADVYAHRFLDRIVGQFEYLVDLHTASFGRINSLYVRANLDQRDTAKLAALQHPEIVVHNEARDGTLREAAADRDIVAITVEVGNPLRFQARLIRDSLAGIKNVLSSLGMLPIEMDPPGDPPVFCTSSRWVYAQHGGLLEVFPDVCDEVEEGEVIARVSNVFGDLIAEYRSAVTGVVVGRSTNPICQTGARVAHIGVPATRSQLRRWGVAAVAG</sequence>
<comment type="caution">
    <text evidence="6">The sequence shown here is derived from an EMBL/GenBank/DDBJ whole genome shotgun (WGS) entry which is preliminary data.</text>
</comment>
<dbReference type="Gene3D" id="3.40.630.10">
    <property type="entry name" value="Zn peptidases"/>
    <property type="match status" value="1"/>
</dbReference>
<proteinExistence type="predicted"/>